<evidence type="ECO:0000313" key="3">
    <source>
        <dbReference type="Proteomes" id="UP000249700"/>
    </source>
</evidence>
<name>A0A328XW55_9GAMM</name>
<dbReference type="AlphaFoldDB" id="A0A328XW55"/>
<dbReference type="RefSeq" id="WP_181463024.1">
    <property type="nucleotide sequence ID" value="NZ_QLSX01000002.1"/>
</dbReference>
<proteinExistence type="predicted"/>
<feature type="region of interest" description="Disordered" evidence="1">
    <location>
        <begin position="1"/>
        <end position="20"/>
    </location>
</feature>
<dbReference type="Proteomes" id="UP000249700">
    <property type="component" value="Unassembled WGS sequence"/>
</dbReference>
<accession>A0A328XW55</accession>
<reference evidence="2 3" key="1">
    <citation type="submission" date="2018-06" db="EMBL/GenBank/DDBJ databases">
        <title>Comparative analysis of microorganisms from saline springs in Andes Mountain Range, Colombia.</title>
        <authorList>
            <person name="Rubin E."/>
        </authorList>
    </citation>
    <scope>NUCLEOTIDE SEQUENCE [LARGE SCALE GENOMIC DNA]</scope>
    <source>
        <strain evidence="2 3">USBA-857</strain>
    </source>
</reference>
<evidence type="ECO:0000256" key="1">
    <source>
        <dbReference type="SAM" id="MobiDB-lite"/>
    </source>
</evidence>
<gene>
    <name evidence="2" type="ORF">BCL93_102229</name>
</gene>
<comment type="caution">
    <text evidence="2">The sequence shown here is derived from an EMBL/GenBank/DDBJ whole genome shotgun (WGS) entry which is preliminary data.</text>
</comment>
<organism evidence="2 3">
    <name type="scientific">Onishia taeanensis</name>
    <dbReference type="NCBI Taxonomy" id="284577"/>
    <lineage>
        <taxon>Bacteria</taxon>
        <taxon>Pseudomonadati</taxon>
        <taxon>Pseudomonadota</taxon>
        <taxon>Gammaproteobacteria</taxon>
        <taxon>Oceanospirillales</taxon>
        <taxon>Halomonadaceae</taxon>
        <taxon>Onishia</taxon>
    </lineage>
</organism>
<evidence type="ECO:0000313" key="2">
    <source>
        <dbReference type="EMBL" id="RAR63490.1"/>
    </source>
</evidence>
<dbReference type="EMBL" id="QLSX01000002">
    <property type="protein sequence ID" value="RAR63490.1"/>
    <property type="molecule type" value="Genomic_DNA"/>
</dbReference>
<protein>
    <submittedName>
        <fullName evidence="2">Uncharacterized protein</fullName>
    </submittedName>
</protein>
<sequence length="49" mass="5514">MKGKTVKSTPLTHFQRQASAEQKKALHAKVISNAIARQKQVINQASERR</sequence>